<dbReference type="EMBL" id="JAQSIP010000002">
    <property type="protein sequence ID" value="MDD0837839.1"/>
    <property type="molecule type" value="Genomic_DNA"/>
</dbReference>
<keyword evidence="3" id="KW-1185">Reference proteome</keyword>
<protein>
    <submittedName>
        <fullName evidence="2">Uncharacterized protein</fullName>
    </submittedName>
</protein>
<feature type="region of interest" description="Disordered" evidence="1">
    <location>
        <begin position="51"/>
        <end position="83"/>
    </location>
</feature>
<evidence type="ECO:0000313" key="2">
    <source>
        <dbReference type="EMBL" id="MDD0837839.1"/>
    </source>
</evidence>
<organism evidence="2 3">
    <name type="scientific">Curvibacter cyanobacteriorum</name>
    <dbReference type="NCBI Taxonomy" id="3026422"/>
    <lineage>
        <taxon>Bacteria</taxon>
        <taxon>Pseudomonadati</taxon>
        <taxon>Pseudomonadota</taxon>
        <taxon>Betaproteobacteria</taxon>
        <taxon>Burkholderiales</taxon>
        <taxon>Comamonadaceae</taxon>
        <taxon>Curvibacter</taxon>
    </lineage>
</organism>
<feature type="compositionally biased region" description="Pro residues" evidence="1">
    <location>
        <begin position="71"/>
        <end position="83"/>
    </location>
</feature>
<gene>
    <name evidence="2" type="ORF">PSQ40_04570</name>
</gene>
<dbReference type="Proteomes" id="UP001528673">
    <property type="component" value="Unassembled WGS sequence"/>
</dbReference>
<evidence type="ECO:0000256" key="1">
    <source>
        <dbReference type="SAM" id="MobiDB-lite"/>
    </source>
</evidence>
<reference evidence="2 3" key="1">
    <citation type="submission" date="2023-02" db="EMBL/GenBank/DDBJ databases">
        <title>Bacterial whole genomic sequence of Curvibacter sp. HBC61.</title>
        <authorList>
            <person name="Le V."/>
            <person name="Ko S.-R."/>
            <person name="Ahn C.-Y."/>
            <person name="Oh H.-M."/>
        </authorList>
    </citation>
    <scope>NUCLEOTIDE SEQUENCE [LARGE SCALE GENOMIC DNA]</scope>
    <source>
        <strain evidence="2 3">HBC61</strain>
    </source>
</reference>
<comment type="caution">
    <text evidence="2">The sequence shown here is derived from an EMBL/GenBank/DDBJ whole genome shotgun (WGS) entry which is preliminary data.</text>
</comment>
<proteinExistence type="predicted"/>
<evidence type="ECO:0000313" key="3">
    <source>
        <dbReference type="Proteomes" id="UP001528673"/>
    </source>
</evidence>
<dbReference type="RefSeq" id="WP_273949135.1">
    <property type="nucleotide sequence ID" value="NZ_JAQSIP010000002.1"/>
</dbReference>
<sequence length="83" mass="8806">MDTPDAPKIRQLRLAVHDTLAALEELLMVLRVAYRSPEAVAAEELTARLLHAGQGPRPSPGPDAAAQRGPEPGPGQPPSRPDL</sequence>
<name>A0ABT5MUW7_9BURK</name>
<accession>A0ABT5MUW7</accession>